<feature type="region of interest" description="Disordered" evidence="1">
    <location>
        <begin position="563"/>
        <end position="638"/>
    </location>
</feature>
<organism evidence="2 3">
    <name type="scientific">Trypanosoma vivax (strain Y486)</name>
    <dbReference type="NCBI Taxonomy" id="1055687"/>
    <lineage>
        <taxon>Eukaryota</taxon>
        <taxon>Discoba</taxon>
        <taxon>Euglenozoa</taxon>
        <taxon>Kinetoplastea</taxon>
        <taxon>Metakinetoplastina</taxon>
        <taxon>Trypanosomatida</taxon>
        <taxon>Trypanosomatidae</taxon>
        <taxon>Trypanosoma</taxon>
        <taxon>Duttonella</taxon>
    </lineage>
</organism>
<protein>
    <submittedName>
        <fullName evidence="2">Uncharacterized protein</fullName>
    </submittedName>
</protein>
<gene>
    <name evidence="2" type="ORF">TvY486_0024450</name>
</gene>
<evidence type="ECO:0000313" key="2">
    <source>
        <dbReference type="EMBL" id="CCD19732.1"/>
    </source>
</evidence>
<dbReference type="AlphaFoldDB" id="F9WQA5"/>
<accession>F9WQA5</accession>
<reference evidence="2 3" key="1">
    <citation type="journal article" date="2012" name="Proc. Natl. Acad. Sci. U.S.A.">
        <title>Antigenic diversity is generated by distinct evolutionary mechanisms in African trypanosome species.</title>
        <authorList>
            <person name="Jackson A.P."/>
            <person name="Berry A."/>
            <person name="Aslett M."/>
            <person name="Allison H.C."/>
            <person name="Burton P."/>
            <person name="Vavrova-Anderson J."/>
            <person name="Brown R."/>
            <person name="Browne H."/>
            <person name="Corton N."/>
            <person name="Hauser H."/>
            <person name="Gamble J."/>
            <person name="Gilderthorp R."/>
            <person name="Marcello L."/>
            <person name="McQuillan J."/>
            <person name="Otto T.D."/>
            <person name="Quail M.A."/>
            <person name="Sanders M.J."/>
            <person name="van Tonder A."/>
            <person name="Ginger M.L."/>
            <person name="Field M.C."/>
            <person name="Barry J.D."/>
            <person name="Hertz-Fowler C."/>
            <person name="Berriman M."/>
        </authorList>
    </citation>
    <scope>NUCLEOTIDE SEQUENCE</scope>
    <source>
        <strain evidence="2 3">Y486</strain>
    </source>
</reference>
<name>F9WQA5_TRYVY</name>
<dbReference type="EMBL" id="CAEX01004011">
    <property type="protein sequence ID" value="CCD19732.1"/>
    <property type="molecule type" value="Genomic_DNA"/>
</dbReference>
<keyword evidence="3" id="KW-1185">Reference proteome</keyword>
<evidence type="ECO:0000256" key="1">
    <source>
        <dbReference type="SAM" id="MobiDB-lite"/>
    </source>
</evidence>
<evidence type="ECO:0000313" key="3">
    <source>
        <dbReference type="Proteomes" id="UP000009027"/>
    </source>
</evidence>
<sequence length="638" mass="69740">MQQCKEIVLYITSVVKLEQELQSSRSQDGVTVLDLYSAEWGQSKALSETFRRPYTDARDKIYLRLLSVECNAVLDSLEQAKEQQAPCLAPGEEACPPALSALWKSILEARRGKTKSYVVFYKEGTMRTSIKGINTPKIIKCVNYLCTPQTPAKGRTSNEGLVDFRLRYFIASESEVFWDSILRGVLDHTSANRPLTERESTFLAETIGVCSGKVSIDAIEKWMGARTLEDSLAELLAFLKPRSISPVSSYQKCLSIVGEGSDVEGGVGRESLMNVLRTKHACSVRWKPELWLFLMSVELQCPVENSLLFQTCEDGERAAMETLDRVTDLPTVRPYLQSRGVSMEDINVLCHAASEKIPSEGPTYGKLALVLLSSDAPMCEKLVSFSEGTAGGRSCADLLQNNLALAYAVACLCRRKEPTSGRTLYYCGDESAVAGSECLSEGNNVVLPPFALFSCNAVAGTALTVAVHGPQEAIWFASEGSAWGYDVFLPWYTKFLVKERSETHVVLEFVVTVENVNFSENAECYAHSVLEDEEKLAKGAGVVTLLERSLGLGHEVSLASLNVQSNEPPAGGQNEQLALPTPADSKGENNTPQPIPTEEDDEYSDDYANESPVEKAATERENDGTPEAASDMDADTGA</sequence>
<feature type="compositionally biased region" description="Acidic residues" evidence="1">
    <location>
        <begin position="597"/>
        <end position="608"/>
    </location>
</feature>
<dbReference type="Proteomes" id="UP000009027">
    <property type="component" value="Unassembled WGS sequence"/>
</dbReference>
<feature type="compositionally biased region" description="Basic and acidic residues" evidence="1">
    <location>
        <begin position="612"/>
        <end position="623"/>
    </location>
</feature>
<dbReference type="VEuPathDB" id="TriTrypDB:TvY486_0024450"/>
<proteinExistence type="predicted"/>